<keyword evidence="2" id="KW-1185">Reference proteome</keyword>
<dbReference type="CDD" id="cd00303">
    <property type="entry name" value="retropepsin_like"/>
    <property type="match status" value="1"/>
</dbReference>
<proteinExistence type="predicted"/>
<name>A0ABQ7P231_9HYPO</name>
<accession>A0ABQ7P231</accession>
<gene>
    <name evidence="1" type="ORF">E4U57_006306</name>
</gene>
<sequence length="108" mass="12482">MTLLVNGCELPIRVLLDGGNSLPFFSLSTARKANIPMQKRAWKKTLYGFNDVEDETGGRYVTRPLVLRHQQDHSTRLAFELSNIFDCDAILPHWWLQEHQPAKLFDKD</sequence>
<evidence type="ECO:0000313" key="2">
    <source>
        <dbReference type="Proteomes" id="UP000742024"/>
    </source>
</evidence>
<dbReference type="EMBL" id="SRPR01000537">
    <property type="protein sequence ID" value="KAG5952212.1"/>
    <property type="molecule type" value="Genomic_DNA"/>
</dbReference>
<protein>
    <submittedName>
        <fullName evidence="1">Uncharacterized protein</fullName>
    </submittedName>
</protein>
<evidence type="ECO:0000313" key="1">
    <source>
        <dbReference type="EMBL" id="KAG5952212.1"/>
    </source>
</evidence>
<organism evidence="1 2">
    <name type="scientific">Claviceps arundinis</name>
    <dbReference type="NCBI Taxonomy" id="1623583"/>
    <lineage>
        <taxon>Eukaryota</taxon>
        <taxon>Fungi</taxon>
        <taxon>Dikarya</taxon>
        <taxon>Ascomycota</taxon>
        <taxon>Pezizomycotina</taxon>
        <taxon>Sordariomycetes</taxon>
        <taxon>Hypocreomycetidae</taxon>
        <taxon>Hypocreales</taxon>
        <taxon>Clavicipitaceae</taxon>
        <taxon>Claviceps</taxon>
    </lineage>
</organism>
<dbReference type="Proteomes" id="UP000742024">
    <property type="component" value="Unassembled WGS sequence"/>
</dbReference>
<reference evidence="1 2" key="1">
    <citation type="journal article" date="2020" name="bioRxiv">
        <title>Whole genome comparisons of ergot fungi reveals the divergence and evolution of species within the genus Claviceps are the result of varying mechanisms driving genome evolution and host range expansion.</title>
        <authorList>
            <person name="Wyka S.A."/>
            <person name="Mondo S.J."/>
            <person name="Liu M."/>
            <person name="Dettman J."/>
            <person name="Nalam V."/>
            <person name="Broders K.D."/>
        </authorList>
    </citation>
    <scope>NUCLEOTIDE SEQUENCE [LARGE SCALE GENOMIC DNA]</scope>
    <source>
        <strain evidence="1 2">LM583</strain>
    </source>
</reference>
<comment type="caution">
    <text evidence="1">The sequence shown here is derived from an EMBL/GenBank/DDBJ whole genome shotgun (WGS) entry which is preliminary data.</text>
</comment>